<organism evidence="1 2">
    <name type="scientific">Dentiscutata erythropus</name>
    <dbReference type="NCBI Taxonomy" id="1348616"/>
    <lineage>
        <taxon>Eukaryota</taxon>
        <taxon>Fungi</taxon>
        <taxon>Fungi incertae sedis</taxon>
        <taxon>Mucoromycota</taxon>
        <taxon>Glomeromycotina</taxon>
        <taxon>Glomeromycetes</taxon>
        <taxon>Diversisporales</taxon>
        <taxon>Gigasporaceae</taxon>
        <taxon>Dentiscutata</taxon>
    </lineage>
</organism>
<proteinExistence type="predicted"/>
<dbReference type="Proteomes" id="UP000789405">
    <property type="component" value="Unassembled WGS sequence"/>
</dbReference>
<name>A0A9N9E7I0_9GLOM</name>
<protein>
    <submittedName>
        <fullName evidence="1">6537_t:CDS:1</fullName>
    </submittedName>
</protein>
<keyword evidence="2" id="KW-1185">Reference proteome</keyword>
<dbReference type="EMBL" id="CAJVPY010006638">
    <property type="protein sequence ID" value="CAG8666593.1"/>
    <property type="molecule type" value="Genomic_DNA"/>
</dbReference>
<evidence type="ECO:0000313" key="1">
    <source>
        <dbReference type="EMBL" id="CAG8666593.1"/>
    </source>
</evidence>
<feature type="non-terminal residue" evidence="1">
    <location>
        <position position="54"/>
    </location>
</feature>
<dbReference type="AlphaFoldDB" id="A0A9N9E7I0"/>
<gene>
    <name evidence="1" type="ORF">DERYTH_LOCUS10996</name>
</gene>
<comment type="caution">
    <text evidence="1">The sequence shown here is derived from an EMBL/GenBank/DDBJ whole genome shotgun (WGS) entry which is preliminary data.</text>
</comment>
<evidence type="ECO:0000313" key="2">
    <source>
        <dbReference type="Proteomes" id="UP000789405"/>
    </source>
</evidence>
<reference evidence="1" key="1">
    <citation type="submission" date="2021-06" db="EMBL/GenBank/DDBJ databases">
        <authorList>
            <person name="Kallberg Y."/>
            <person name="Tangrot J."/>
            <person name="Rosling A."/>
        </authorList>
    </citation>
    <scope>NUCLEOTIDE SEQUENCE</scope>
    <source>
        <strain evidence="1">MA453B</strain>
    </source>
</reference>
<accession>A0A9N9E7I0</accession>
<sequence length="54" mass="6209">MIGVEILFVMNTVNTPERIWDKFINDQFLTTIIKEAKELDVAGTVAPNFLEINR</sequence>